<gene>
    <name evidence="2" type="ORF">Tci_025047</name>
</gene>
<organism evidence="2">
    <name type="scientific">Tanacetum cinerariifolium</name>
    <name type="common">Dalmatian daisy</name>
    <name type="synonym">Chrysanthemum cinerariifolium</name>
    <dbReference type="NCBI Taxonomy" id="118510"/>
    <lineage>
        <taxon>Eukaryota</taxon>
        <taxon>Viridiplantae</taxon>
        <taxon>Streptophyta</taxon>
        <taxon>Embryophyta</taxon>
        <taxon>Tracheophyta</taxon>
        <taxon>Spermatophyta</taxon>
        <taxon>Magnoliopsida</taxon>
        <taxon>eudicotyledons</taxon>
        <taxon>Gunneridae</taxon>
        <taxon>Pentapetalae</taxon>
        <taxon>asterids</taxon>
        <taxon>campanulids</taxon>
        <taxon>Asterales</taxon>
        <taxon>Asteraceae</taxon>
        <taxon>Asteroideae</taxon>
        <taxon>Anthemideae</taxon>
        <taxon>Anthemidinae</taxon>
        <taxon>Tanacetum</taxon>
    </lineage>
</organism>
<name>A0A6L2KVS0_TANCI</name>
<proteinExistence type="predicted"/>
<reference evidence="2" key="1">
    <citation type="journal article" date="2019" name="Sci. Rep.">
        <title>Draft genome of Tanacetum cinerariifolium, the natural source of mosquito coil.</title>
        <authorList>
            <person name="Yamashiro T."/>
            <person name="Shiraishi A."/>
            <person name="Satake H."/>
            <person name="Nakayama K."/>
        </authorList>
    </citation>
    <scope>NUCLEOTIDE SEQUENCE</scope>
</reference>
<evidence type="ECO:0000313" key="2">
    <source>
        <dbReference type="EMBL" id="GEU53069.1"/>
    </source>
</evidence>
<dbReference type="AlphaFoldDB" id="A0A6L2KVS0"/>
<evidence type="ECO:0000256" key="1">
    <source>
        <dbReference type="SAM" id="MobiDB-lite"/>
    </source>
</evidence>
<comment type="caution">
    <text evidence="2">The sequence shown here is derived from an EMBL/GenBank/DDBJ whole genome shotgun (WGS) entry which is preliminary data.</text>
</comment>
<sequence length="137" mass="14552">MDQEILDKVLQSTNRGHRAGRGNRQQSQAGCSSSYTPPPMYTTQVVLDHIQVFLSDLKLYSPTFAFGTNQIPRDDADGDGDGDVMVNLNMMTSLGYLVFAGKGSGIVGKGMDVVEKAAELGEVVVQVAVGKSGVLGE</sequence>
<feature type="compositionally biased region" description="Polar residues" evidence="1">
    <location>
        <begin position="23"/>
        <end position="35"/>
    </location>
</feature>
<protein>
    <submittedName>
        <fullName evidence="2">Uncharacterized protein</fullName>
    </submittedName>
</protein>
<feature type="region of interest" description="Disordered" evidence="1">
    <location>
        <begin position="11"/>
        <end position="35"/>
    </location>
</feature>
<dbReference type="EMBL" id="BKCJ010003114">
    <property type="protein sequence ID" value="GEU53069.1"/>
    <property type="molecule type" value="Genomic_DNA"/>
</dbReference>
<accession>A0A6L2KVS0</accession>